<dbReference type="InterPro" id="IPR036513">
    <property type="entry name" value="STAS_dom_sf"/>
</dbReference>
<accession>A0A372L7K8</accession>
<name>A0A372L7K8_9BACI</name>
<evidence type="ECO:0000313" key="3">
    <source>
        <dbReference type="Proteomes" id="UP000262939"/>
    </source>
</evidence>
<dbReference type="PROSITE" id="PS50801">
    <property type="entry name" value="STAS"/>
    <property type="match status" value="1"/>
</dbReference>
<dbReference type="AlphaFoldDB" id="A0A372L7K8"/>
<evidence type="ECO:0000259" key="1">
    <source>
        <dbReference type="PROSITE" id="PS50801"/>
    </source>
</evidence>
<proteinExistence type="predicted"/>
<dbReference type="CDD" id="cd07041">
    <property type="entry name" value="STAS_RsbR_RsbS_like"/>
    <property type="match status" value="1"/>
</dbReference>
<dbReference type="InterPro" id="IPR002645">
    <property type="entry name" value="STAS_dom"/>
</dbReference>
<reference evidence="2 3" key="1">
    <citation type="submission" date="2018-08" db="EMBL/GenBank/DDBJ databases">
        <title>Bacillus chawlae sp. nov., Bacillus glennii sp. nov., and Bacillus saganii sp. nov. Isolated from the Vehicle Assembly Building at Kennedy Space Center where the Viking Spacecraft were Assembled.</title>
        <authorList>
            <person name="Seuylemezian A."/>
            <person name="Vaishampayan P."/>
        </authorList>
    </citation>
    <scope>NUCLEOTIDE SEQUENCE [LARGE SCALE GENOMIC DNA]</scope>
    <source>
        <strain evidence="2 3">V44-8</strain>
    </source>
</reference>
<dbReference type="InterPro" id="IPR051932">
    <property type="entry name" value="Bact_StressResp_Reg"/>
</dbReference>
<dbReference type="Proteomes" id="UP000262939">
    <property type="component" value="Unassembled WGS sequence"/>
</dbReference>
<gene>
    <name evidence="2" type="ORF">D0466_18715</name>
</gene>
<keyword evidence="3" id="KW-1185">Reference proteome</keyword>
<protein>
    <submittedName>
        <fullName evidence="2">STAS domain-containing protein</fullName>
    </submittedName>
</protein>
<dbReference type="PANTHER" id="PTHR33745">
    <property type="entry name" value="RSBT ANTAGONIST PROTEIN RSBS-RELATED"/>
    <property type="match status" value="1"/>
</dbReference>
<sequence length="161" mass="18377">MNKSHIKQMQEELTELRNQLNELEQLIKDMSVPVIPSIIPETFLLPITGKLEPERFELIISQISEKVYSEEINTIIIDFSAIAKKEIGDLDLFGYYINKLNSILQLLGVEVLYVGFTPIVSQELVRSGLLFIDAKTFLTFRSALDHLMKKKGLKLIHESAT</sequence>
<dbReference type="SUPFAM" id="SSF52091">
    <property type="entry name" value="SpoIIaa-like"/>
    <property type="match status" value="1"/>
</dbReference>
<dbReference type="OrthoDB" id="2456599at2"/>
<evidence type="ECO:0000313" key="2">
    <source>
        <dbReference type="EMBL" id="RFU61248.1"/>
    </source>
</evidence>
<comment type="caution">
    <text evidence="2">The sequence shown here is derived from an EMBL/GenBank/DDBJ whole genome shotgun (WGS) entry which is preliminary data.</text>
</comment>
<dbReference type="RefSeq" id="WP_117324052.1">
    <property type="nucleotide sequence ID" value="NZ_QVTD01000016.1"/>
</dbReference>
<organism evidence="2 3">
    <name type="scientific">Peribacillus glennii</name>
    <dbReference type="NCBI Taxonomy" id="2303991"/>
    <lineage>
        <taxon>Bacteria</taxon>
        <taxon>Bacillati</taxon>
        <taxon>Bacillota</taxon>
        <taxon>Bacilli</taxon>
        <taxon>Bacillales</taxon>
        <taxon>Bacillaceae</taxon>
        <taxon>Peribacillus</taxon>
    </lineage>
</organism>
<dbReference type="Gene3D" id="3.30.750.24">
    <property type="entry name" value="STAS domain"/>
    <property type="match status" value="1"/>
</dbReference>
<dbReference type="EMBL" id="QVTD01000016">
    <property type="protein sequence ID" value="RFU61248.1"/>
    <property type="molecule type" value="Genomic_DNA"/>
</dbReference>
<feature type="domain" description="STAS" evidence="1">
    <location>
        <begin position="40"/>
        <end position="147"/>
    </location>
</feature>